<dbReference type="CDD" id="cd00475">
    <property type="entry name" value="Cis_IPPS"/>
    <property type="match status" value="1"/>
</dbReference>
<dbReference type="NCBIfam" id="TIGR00055">
    <property type="entry name" value="uppS"/>
    <property type="match status" value="1"/>
</dbReference>
<keyword evidence="6" id="KW-1185">Reference proteome</keyword>
<dbReference type="OrthoDB" id="4173905at2759"/>
<dbReference type="Gene3D" id="3.40.1180.10">
    <property type="entry name" value="Decaprenyl diphosphate synthase-like"/>
    <property type="match status" value="1"/>
</dbReference>
<dbReference type="InterPro" id="IPR036424">
    <property type="entry name" value="UPP_synth-like_sf"/>
</dbReference>
<dbReference type="EMBL" id="JABBWG010000011">
    <property type="protein sequence ID" value="KAG1818478.1"/>
    <property type="molecule type" value="Genomic_DNA"/>
</dbReference>
<evidence type="ECO:0000256" key="4">
    <source>
        <dbReference type="RuleBase" id="RU363018"/>
    </source>
</evidence>
<comment type="caution">
    <text evidence="5">The sequence shown here is derived from an EMBL/GenBank/DDBJ whole genome shotgun (WGS) entry which is preliminary data.</text>
</comment>
<dbReference type="GO" id="GO:0016020">
    <property type="term" value="C:membrane"/>
    <property type="evidence" value="ECO:0007669"/>
    <property type="project" value="TreeGrafter"/>
</dbReference>
<reference evidence="5" key="1">
    <citation type="journal article" date="2020" name="New Phytol.">
        <title>Comparative genomics reveals dynamic genome evolution in host specialist ectomycorrhizal fungi.</title>
        <authorList>
            <person name="Lofgren L.A."/>
            <person name="Nguyen N.H."/>
            <person name="Vilgalys R."/>
            <person name="Ruytinx J."/>
            <person name="Liao H.L."/>
            <person name="Branco S."/>
            <person name="Kuo A."/>
            <person name="LaButti K."/>
            <person name="Lipzen A."/>
            <person name="Andreopoulos W."/>
            <person name="Pangilinan J."/>
            <person name="Riley R."/>
            <person name="Hundley H."/>
            <person name="Na H."/>
            <person name="Barry K."/>
            <person name="Grigoriev I.V."/>
            <person name="Stajich J.E."/>
            <person name="Kennedy P.G."/>
        </authorList>
    </citation>
    <scope>NUCLEOTIDE SEQUENCE</scope>
    <source>
        <strain evidence="5">MN1</strain>
    </source>
</reference>
<dbReference type="GO" id="GO:1904423">
    <property type="term" value="C:dehydrodolichyl diphosphate synthase complex"/>
    <property type="evidence" value="ECO:0007669"/>
    <property type="project" value="TreeGrafter"/>
</dbReference>
<gene>
    <name evidence="5" type="ORF">BJ212DRAFT_1446369</name>
</gene>
<dbReference type="PANTHER" id="PTHR10291:SF43">
    <property type="entry name" value="DEHYDRODOLICHYL DIPHOSPHATE SYNTHASE COMPLEX SUBUNIT DHDDS"/>
    <property type="match status" value="1"/>
</dbReference>
<dbReference type="GO" id="GO:0045547">
    <property type="term" value="F:ditrans,polycis-polyprenyl diphosphate synthase [(2E,6E)-farnesyl diphosphate specific] activity"/>
    <property type="evidence" value="ECO:0007669"/>
    <property type="project" value="TreeGrafter"/>
</dbReference>
<dbReference type="FunFam" id="3.40.1180.10:FF:000005">
    <property type="entry name" value="Alkyl transferase"/>
    <property type="match status" value="1"/>
</dbReference>
<evidence type="ECO:0000313" key="6">
    <source>
        <dbReference type="Proteomes" id="UP000807769"/>
    </source>
</evidence>
<name>A0A9P7JEU5_9AGAM</name>
<accession>A0A9P7JEU5</accession>
<dbReference type="GeneID" id="64632251"/>
<dbReference type="Pfam" id="PF01255">
    <property type="entry name" value="Prenyltransf"/>
    <property type="match status" value="1"/>
</dbReference>
<dbReference type="EC" id="2.5.1.-" evidence="4"/>
<dbReference type="RefSeq" id="XP_041194350.1">
    <property type="nucleotide sequence ID" value="XM_041338235.1"/>
</dbReference>
<evidence type="ECO:0000256" key="2">
    <source>
        <dbReference type="ARBA" id="ARBA00022679"/>
    </source>
</evidence>
<evidence type="ECO:0000256" key="1">
    <source>
        <dbReference type="ARBA" id="ARBA00005432"/>
    </source>
</evidence>
<protein>
    <recommendedName>
        <fullName evidence="4">Alkyl transferase</fullName>
        <ecNumber evidence="4">2.5.1.-</ecNumber>
    </recommendedName>
</protein>
<dbReference type="InterPro" id="IPR001441">
    <property type="entry name" value="UPP_synth-like"/>
</dbReference>
<dbReference type="GO" id="GO:0005811">
    <property type="term" value="C:lipid droplet"/>
    <property type="evidence" value="ECO:0007669"/>
    <property type="project" value="TreeGrafter"/>
</dbReference>
<proteinExistence type="inferred from homology"/>
<evidence type="ECO:0000256" key="3">
    <source>
        <dbReference type="ARBA" id="ARBA00022842"/>
    </source>
</evidence>
<comment type="similarity">
    <text evidence="1 4">Belongs to the UPP synthase family.</text>
</comment>
<dbReference type="PANTHER" id="PTHR10291">
    <property type="entry name" value="DEHYDRODOLICHYL DIPHOSPHATE SYNTHASE FAMILY MEMBER"/>
    <property type="match status" value="1"/>
</dbReference>
<dbReference type="GO" id="GO:0005783">
    <property type="term" value="C:endoplasmic reticulum"/>
    <property type="evidence" value="ECO:0007669"/>
    <property type="project" value="TreeGrafter"/>
</dbReference>
<keyword evidence="3" id="KW-0460">Magnesium</keyword>
<dbReference type="Proteomes" id="UP000807769">
    <property type="component" value="Unassembled WGS sequence"/>
</dbReference>
<evidence type="ECO:0000313" key="5">
    <source>
        <dbReference type="EMBL" id="KAG1818478.1"/>
    </source>
</evidence>
<organism evidence="5 6">
    <name type="scientific">Suillus subaureus</name>
    <dbReference type="NCBI Taxonomy" id="48587"/>
    <lineage>
        <taxon>Eukaryota</taxon>
        <taxon>Fungi</taxon>
        <taxon>Dikarya</taxon>
        <taxon>Basidiomycota</taxon>
        <taxon>Agaricomycotina</taxon>
        <taxon>Agaricomycetes</taxon>
        <taxon>Agaricomycetidae</taxon>
        <taxon>Boletales</taxon>
        <taxon>Suillineae</taxon>
        <taxon>Suillaceae</taxon>
        <taxon>Suillus</taxon>
    </lineage>
</organism>
<keyword evidence="2 4" id="KW-0808">Transferase</keyword>
<sequence length="276" mass="31119">MTWILGWTVSLLAFIKAQLVTLLLHVLSAGPIPRHVAFEMDGNRRFARLTGRRAVEGHSDGFIHSSGYILDPASVILEICMHLDIRCVTVYAFAIENFNRPPDEVGALMKLAEERLIEIAQNGALLSQYGVRLNVLGHRELLPMHVQVAIDKAERMTCQNNRAILNVCAPYASRHEITLAVQSVVQQALDKDNFDSSLITEQTIEENLMTSLGGSPPLDIFIRTSGVKRLSGFLQWQCCENTQIHMVNTYWPDFGLWDFVPILLDYQRKVWARSSS</sequence>
<dbReference type="GO" id="GO:0016094">
    <property type="term" value="P:polyprenol biosynthetic process"/>
    <property type="evidence" value="ECO:0007669"/>
    <property type="project" value="TreeGrafter"/>
</dbReference>
<dbReference type="AlphaFoldDB" id="A0A9P7JEU5"/>
<dbReference type="SUPFAM" id="SSF64005">
    <property type="entry name" value="Undecaprenyl diphosphate synthase"/>
    <property type="match status" value="1"/>
</dbReference>